<gene>
    <name evidence="2" type="ORF">METZ01_LOCUS210547</name>
</gene>
<organism evidence="2">
    <name type="scientific">marine metagenome</name>
    <dbReference type="NCBI Taxonomy" id="408172"/>
    <lineage>
        <taxon>unclassified sequences</taxon>
        <taxon>metagenomes</taxon>
        <taxon>ecological metagenomes</taxon>
    </lineage>
</organism>
<feature type="compositionally biased region" description="Low complexity" evidence="1">
    <location>
        <begin position="35"/>
        <end position="54"/>
    </location>
</feature>
<feature type="non-terminal residue" evidence="2">
    <location>
        <position position="1"/>
    </location>
</feature>
<proteinExistence type="predicted"/>
<evidence type="ECO:0000313" key="2">
    <source>
        <dbReference type="EMBL" id="SVB57693.1"/>
    </source>
</evidence>
<feature type="non-terminal residue" evidence="2">
    <location>
        <position position="88"/>
    </location>
</feature>
<reference evidence="2" key="1">
    <citation type="submission" date="2018-05" db="EMBL/GenBank/DDBJ databases">
        <authorList>
            <person name="Lanie J.A."/>
            <person name="Ng W.-L."/>
            <person name="Kazmierczak K.M."/>
            <person name="Andrzejewski T.M."/>
            <person name="Davidsen T.M."/>
            <person name="Wayne K.J."/>
            <person name="Tettelin H."/>
            <person name="Glass J.I."/>
            <person name="Rusch D."/>
            <person name="Podicherti R."/>
            <person name="Tsui H.-C.T."/>
            <person name="Winkler M.E."/>
        </authorList>
    </citation>
    <scope>NUCLEOTIDE SEQUENCE</scope>
</reference>
<feature type="region of interest" description="Disordered" evidence="1">
    <location>
        <begin position="31"/>
        <end position="61"/>
    </location>
</feature>
<dbReference type="EMBL" id="UINC01047872">
    <property type="protein sequence ID" value="SVB57693.1"/>
    <property type="molecule type" value="Genomic_DNA"/>
</dbReference>
<evidence type="ECO:0000256" key="1">
    <source>
        <dbReference type="SAM" id="MobiDB-lite"/>
    </source>
</evidence>
<sequence>PSTTSGPATRSPTWTSPTDCWPCVGPTSQLSSRWPTVPVTTGGTRSTRGASGPSAGRRPATWTRVWRPLWLGTGTTPTGGIRCSESAS</sequence>
<name>A0A382F657_9ZZZZ</name>
<dbReference type="AlphaFoldDB" id="A0A382F657"/>
<accession>A0A382F657</accession>
<protein>
    <submittedName>
        <fullName evidence="2">Uncharacterized protein</fullName>
    </submittedName>
</protein>